<organism evidence="2 3">
    <name type="scientific">Melipona bicolor</name>
    <dbReference type="NCBI Taxonomy" id="60889"/>
    <lineage>
        <taxon>Eukaryota</taxon>
        <taxon>Metazoa</taxon>
        <taxon>Ecdysozoa</taxon>
        <taxon>Arthropoda</taxon>
        <taxon>Hexapoda</taxon>
        <taxon>Insecta</taxon>
        <taxon>Pterygota</taxon>
        <taxon>Neoptera</taxon>
        <taxon>Endopterygota</taxon>
        <taxon>Hymenoptera</taxon>
        <taxon>Apocrita</taxon>
        <taxon>Aculeata</taxon>
        <taxon>Apoidea</taxon>
        <taxon>Anthophila</taxon>
        <taxon>Apidae</taxon>
        <taxon>Melipona</taxon>
    </lineage>
</organism>
<sequence>MDDFKRGFAVQSLESNFLRNNTPEALLFLLRIVGNIEYFLFVTFLNSMACYNAKVEQLRNEIAVKATDPTQKIQDIDEMSSSEYDQLPDEDKKIYLDAILPRKREEASRRRARFIERMMERTKKKKNQSNVSSSKTIKRKRDVKSAKHATAANNSRPASSKLETSKATKSRDSSKRGEFAELRKNYGQCSLSITVCDVYFVGKESVPSEIKEIMTVMDQYYAELSSIEMIIRNWDPIKITMETPHTIKSRATKSDRFRDVSPLDVRKV</sequence>
<evidence type="ECO:0000313" key="2">
    <source>
        <dbReference type="EMBL" id="KAK1122969.1"/>
    </source>
</evidence>
<proteinExistence type="predicted"/>
<evidence type="ECO:0000256" key="1">
    <source>
        <dbReference type="SAM" id="MobiDB-lite"/>
    </source>
</evidence>
<dbReference type="Proteomes" id="UP001177670">
    <property type="component" value="Unassembled WGS sequence"/>
</dbReference>
<dbReference type="AlphaFoldDB" id="A0AA40KJQ8"/>
<name>A0AA40KJQ8_9HYME</name>
<gene>
    <name evidence="2" type="ORF">K0M31_008607</name>
</gene>
<dbReference type="EMBL" id="JAHYIQ010000021">
    <property type="protein sequence ID" value="KAK1122969.1"/>
    <property type="molecule type" value="Genomic_DNA"/>
</dbReference>
<feature type="region of interest" description="Disordered" evidence="1">
    <location>
        <begin position="120"/>
        <end position="176"/>
    </location>
</feature>
<reference evidence="2" key="1">
    <citation type="submission" date="2021-10" db="EMBL/GenBank/DDBJ databases">
        <title>Melipona bicolor Genome sequencing and assembly.</title>
        <authorList>
            <person name="Araujo N.S."/>
            <person name="Arias M.C."/>
        </authorList>
    </citation>
    <scope>NUCLEOTIDE SEQUENCE</scope>
    <source>
        <strain evidence="2">USP_2M_L1-L4_2017</strain>
        <tissue evidence="2">Whole body</tissue>
    </source>
</reference>
<accession>A0AA40KJQ8</accession>
<comment type="caution">
    <text evidence="2">The sequence shown here is derived from an EMBL/GenBank/DDBJ whole genome shotgun (WGS) entry which is preliminary data.</text>
</comment>
<feature type="compositionally biased region" description="Polar residues" evidence="1">
    <location>
        <begin position="151"/>
        <end position="162"/>
    </location>
</feature>
<keyword evidence="3" id="KW-1185">Reference proteome</keyword>
<protein>
    <submittedName>
        <fullName evidence="2">Uncharacterized protein</fullName>
    </submittedName>
</protein>
<evidence type="ECO:0000313" key="3">
    <source>
        <dbReference type="Proteomes" id="UP001177670"/>
    </source>
</evidence>
<feature type="compositionally biased region" description="Basic and acidic residues" evidence="1">
    <location>
        <begin position="163"/>
        <end position="176"/>
    </location>
</feature>